<dbReference type="AlphaFoldDB" id="A0A557QY59"/>
<organism evidence="2 3">
    <name type="scientific">Denitromonas halophila</name>
    <dbReference type="NCBI Taxonomy" id="1629404"/>
    <lineage>
        <taxon>Bacteria</taxon>
        <taxon>Pseudomonadati</taxon>
        <taxon>Pseudomonadota</taxon>
        <taxon>Betaproteobacteria</taxon>
        <taxon>Rhodocyclales</taxon>
        <taxon>Zoogloeaceae</taxon>
        <taxon>Denitromonas</taxon>
    </lineage>
</organism>
<protein>
    <submittedName>
        <fullName evidence="2">DUF1289 domain-containing protein</fullName>
    </submittedName>
</protein>
<accession>A0A557QY59</accession>
<dbReference type="EMBL" id="VMNK01000006">
    <property type="protein sequence ID" value="TVO57850.1"/>
    <property type="molecule type" value="Genomic_DNA"/>
</dbReference>
<dbReference type="Proteomes" id="UP000319502">
    <property type="component" value="Unassembled WGS sequence"/>
</dbReference>
<dbReference type="OrthoDB" id="9811423at2"/>
<keyword evidence="3" id="KW-1185">Reference proteome</keyword>
<dbReference type="InterPro" id="IPR010710">
    <property type="entry name" value="DUF1289"/>
</dbReference>
<sequence length="61" mass="6451">MSECIGICEIDPDSETCIGCGRSADEIFGNDHTDDPTDADEQTPVADHVAITPDDDLPDAT</sequence>
<evidence type="ECO:0000313" key="2">
    <source>
        <dbReference type="EMBL" id="TVO57850.1"/>
    </source>
</evidence>
<comment type="caution">
    <text evidence="2">The sequence shown here is derived from an EMBL/GenBank/DDBJ whole genome shotgun (WGS) entry which is preliminary data.</text>
</comment>
<feature type="compositionally biased region" description="Basic and acidic residues" evidence="1">
    <location>
        <begin position="26"/>
        <end position="35"/>
    </location>
</feature>
<dbReference type="RefSeq" id="WP_144309299.1">
    <property type="nucleotide sequence ID" value="NZ_VMNK01000006.1"/>
</dbReference>
<gene>
    <name evidence="2" type="ORF">FHP91_09325</name>
</gene>
<proteinExistence type="predicted"/>
<feature type="region of interest" description="Disordered" evidence="1">
    <location>
        <begin position="26"/>
        <end position="61"/>
    </location>
</feature>
<name>A0A557QY59_9RHOO</name>
<reference evidence="2 3" key="1">
    <citation type="submission" date="2019-07" db="EMBL/GenBank/DDBJ databases">
        <title>The pathways for chlorine oxyanion respiration interact through the shared metabolite chlorate.</title>
        <authorList>
            <person name="Barnum T.P."/>
            <person name="Cheng Y."/>
            <person name="Hill K.A."/>
            <person name="Lucas L.N."/>
            <person name="Carlson H.K."/>
            <person name="Coates J.D."/>
        </authorList>
    </citation>
    <scope>NUCLEOTIDE SEQUENCE [LARGE SCALE GENOMIC DNA]</scope>
    <source>
        <strain evidence="2 3">SFB-3</strain>
    </source>
</reference>
<dbReference type="Pfam" id="PF06945">
    <property type="entry name" value="DUF1289"/>
    <property type="match status" value="1"/>
</dbReference>
<evidence type="ECO:0000313" key="3">
    <source>
        <dbReference type="Proteomes" id="UP000319502"/>
    </source>
</evidence>
<evidence type="ECO:0000256" key="1">
    <source>
        <dbReference type="SAM" id="MobiDB-lite"/>
    </source>
</evidence>